<sequence>MENRGTSGTIGTSWILDRGTYFAPSQFEVPLVYLDHSELDIEATLRADYESLLDL</sequence>
<protein>
    <submittedName>
        <fullName evidence="1">Uncharacterized protein</fullName>
    </submittedName>
</protein>
<dbReference type="InterPro" id="IPR015422">
    <property type="entry name" value="PyrdxlP-dep_Trfase_small"/>
</dbReference>
<accession>X1UB22</accession>
<dbReference type="EMBL" id="BARW01015966">
    <property type="protein sequence ID" value="GAJ00797.1"/>
    <property type="molecule type" value="Genomic_DNA"/>
</dbReference>
<dbReference type="Gene3D" id="3.90.1150.10">
    <property type="entry name" value="Aspartate Aminotransferase, domain 1"/>
    <property type="match status" value="1"/>
</dbReference>
<proteinExistence type="predicted"/>
<comment type="caution">
    <text evidence="1">The sequence shown here is derived from an EMBL/GenBank/DDBJ whole genome shotgun (WGS) entry which is preliminary data.</text>
</comment>
<reference evidence="1" key="1">
    <citation type="journal article" date="2014" name="Front. Microbiol.">
        <title>High frequency of phylogenetically diverse reductive dehalogenase-homologous genes in deep subseafloor sedimentary metagenomes.</title>
        <authorList>
            <person name="Kawai M."/>
            <person name="Futagami T."/>
            <person name="Toyoda A."/>
            <person name="Takaki Y."/>
            <person name="Nishi S."/>
            <person name="Hori S."/>
            <person name="Arai W."/>
            <person name="Tsubouchi T."/>
            <person name="Morono Y."/>
            <person name="Uchiyama I."/>
            <person name="Ito T."/>
            <person name="Fujiyama A."/>
            <person name="Inagaki F."/>
            <person name="Takami H."/>
        </authorList>
    </citation>
    <scope>NUCLEOTIDE SEQUENCE</scope>
    <source>
        <strain evidence="1">Expedition CK06-06</strain>
    </source>
</reference>
<dbReference type="AlphaFoldDB" id="X1UB22"/>
<gene>
    <name evidence="1" type="ORF">S12H4_27908</name>
</gene>
<name>X1UB22_9ZZZZ</name>
<evidence type="ECO:0000313" key="1">
    <source>
        <dbReference type="EMBL" id="GAJ00797.1"/>
    </source>
</evidence>
<organism evidence="1">
    <name type="scientific">marine sediment metagenome</name>
    <dbReference type="NCBI Taxonomy" id="412755"/>
    <lineage>
        <taxon>unclassified sequences</taxon>
        <taxon>metagenomes</taxon>
        <taxon>ecological metagenomes</taxon>
    </lineage>
</organism>